<evidence type="ECO:0000313" key="10">
    <source>
        <dbReference type="EMBL" id="CAB4804993.1"/>
    </source>
</evidence>
<dbReference type="EMBL" id="CAFAAQ010000055">
    <property type="protein sequence ID" value="CAB4804993.1"/>
    <property type="molecule type" value="Genomic_DNA"/>
</dbReference>
<keyword evidence="5" id="KW-0560">Oxidoreductase</keyword>
<evidence type="ECO:0000313" key="11">
    <source>
        <dbReference type="EMBL" id="CAB4972106.1"/>
    </source>
</evidence>
<dbReference type="Pfam" id="PF02771">
    <property type="entry name" value="Acyl-CoA_dh_N"/>
    <property type="match status" value="1"/>
</dbReference>
<evidence type="ECO:0000256" key="2">
    <source>
        <dbReference type="ARBA" id="ARBA00009347"/>
    </source>
</evidence>
<evidence type="ECO:0000259" key="8">
    <source>
        <dbReference type="Pfam" id="PF02771"/>
    </source>
</evidence>
<dbReference type="EMBL" id="CAEZXS010000141">
    <property type="protein sequence ID" value="CAB4705613.1"/>
    <property type="molecule type" value="Genomic_DNA"/>
</dbReference>
<dbReference type="PANTHER" id="PTHR43292:SF3">
    <property type="entry name" value="ACYL-COA DEHYDROGENASE FADE29"/>
    <property type="match status" value="1"/>
</dbReference>
<dbReference type="SUPFAM" id="SSF47203">
    <property type="entry name" value="Acyl-CoA dehydrogenase C-terminal domain-like"/>
    <property type="match status" value="1"/>
</dbReference>
<comment type="cofactor">
    <cofactor evidence="1">
        <name>FAD</name>
        <dbReference type="ChEBI" id="CHEBI:57692"/>
    </cofactor>
</comment>
<organism evidence="9">
    <name type="scientific">freshwater metagenome</name>
    <dbReference type="NCBI Taxonomy" id="449393"/>
    <lineage>
        <taxon>unclassified sequences</taxon>
        <taxon>metagenomes</taxon>
        <taxon>ecological metagenomes</taxon>
    </lineage>
</organism>
<dbReference type="Gene3D" id="1.10.540.10">
    <property type="entry name" value="Acyl-CoA dehydrogenase/oxidase, N-terminal domain"/>
    <property type="match status" value="1"/>
</dbReference>
<keyword evidence="3" id="KW-0285">Flavoprotein</keyword>
<dbReference type="InterPro" id="IPR036250">
    <property type="entry name" value="AcylCo_DH-like_C"/>
</dbReference>
<proteinExistence type="inferred from homology"/>
<accession>A0A6J6Q885</accession>
<dbReference type="InterPro" id="IPR013786">
    <property type="entry name" value="AcylCoA_DH/ox_N"/>
</dbReference>
<dbReference type="AlphaFoldDB" id="A0A6J6Q885"/>
<evidence type="ECO:0000256" key="1">
    <source>
        <dbReference type="ARBA" id="ARBA00001974"/>
    </source>
</evidence>
<dbReference type="GO" id="GO:0016627">
    <property type="term" value="F:oxidoreductase activity, acting on the CH-CH group of donors"/>
    <property type="evidence" value="ECO:0007669"/>
    <property type="project" value="InterPro"/>
</dbReference>
<evidence type="ECO:0000256" key="4">
    <source>
        <dbReference type="ARBA" id="ARBA00022827"/>
    </source>
</evidence>
<evidence type="ECO:0000259" key="7">
    <source>
        <dbReference type="Pfam" id="PF02770"/>
    </source>
</evidence>
<dbReference type="Gene3D" id="1.20.140.10">
    <property type="entry name" value="Butyryl-CoA Dehydrogenase, subunit A, domain 3"/>
    <property type="match status" value="1"/>
</dbReference>
<sequence>MDFEFSEDQQAFNKEVIAFCDDHDTIDIFDVTRENMAQIVDTPERRAFMKEVGHQGWLGITWPTEYGGQEGEGVYEYILNEELAGRGGPQIGKGVGIIGKTLIAHGSDFLKDMFLPMILENDVEFAVGYSEPNAGSDAASMRMKGVPHTNEDGKTGWLVNGQKTWTTSAHFAEWYWCGVRTDQDNKHLGISLMLIPLDDPGITINGIWTMGDERTNEVWLDNVFVPDEFVVGEVNYGFKYISQALDLERFTMFTYAPIKQRLDLLTEYVLTTLRDGEPLKNDPVIRSRMASLHTEAEVARVMGLKFVAEAVKVEALVRAGKEYQPPTVIASEYKLFATELSRRLADASMDIGGPGSQLRVKTEDAPMAGRSESTYRYTVIDTIGGGSSEIQKNIIARRGLGLPKNF</sequence>
<gene>
    <name evidence="9" type="ORF">UFOPK2582_01159</name>
    <name evidence="10" type="ORF">UFOPK3046_00788</name>
    <name evidence="11" type="ORF">UFOPK3914_00493</name>
</gene>
<dbReference type="InterPro" id="IPR009075">
    <property type="entry name" value="AcylCo_DH/oxidase_C"/>
</dbReference>
<dbReference type="Pfam" id="PF02770">
    <property type="entry name" value="Acyl-CoA_dh_M"/>
    <property type="match status" value="1"/>
</dbReference>
<evidence type="ECO:0000256" key="5">
    <source>
        <dbReference type="ARBA" id="ARBA00023002"/>
    </source>
</evidence>
<feature type="domain" description="Acyl-CoA oxidase/dehydrogenase middle" evidence="7">
    <location>
        <begin position="126"/>
        <end position="223"/>
    </location>
</feature>
<dbReference type="PANTHER" id="PTHR43292">
    <property type="entry name" value="ACYL-COA DEHYDROGENASE"/>
    <property type="match status" value="1"/>
</dbReference>
<dbReference type="SUPFAM" id="SSF56645">
    <property type="entry name" value="Acyl-CoA dehydrogenase NM domain-like"/>
    <property type="match status" value="1"/>
</dbReference>
<dbReference type="InterPro" id="IPR037069">
    <property type="entry name" value="AcylCoA_DH/ox_N_sf"/>
</dbReference>
<reference evidence="9" key="1">
    <citation type="submission" date="2020-05" db="EMBL/GenBank/DDBJ databases">
        <authorList>
            <person name="Chiriac C."/>
            <person name="Salcher M."/>
            <person name="Ghai R."/>
            <person name="Kavagutti S V."/>
        </authorList>
    </citation>
    <scope>NUCLEOTIDE SEQUENCE</scope>
</reference>
<protein>
    <submittedName>
        <fullName evidence="9">Unannotated protein</fullName>
    </submittedName>
</protein>
<evidence type="ECO:0000313" key="9">
    <source>
        <dbReference type="EMBL" id="CAB4705613.1"/>
    </source>
</evidence>
<dbReference type="InterPro" id="IPR006091">
    <property type="entry name" value="Acyl-CoA_Oxase/DH_mid-dom"/>
</dbReference>
<keyword evidence="4" id="KW-0274">FAD</keyword>
<dbReference type="GO" id="GO:0005886">
    <property type="term" value="C:plasma membrane"/>
    <property type="evidence" value="ECO:0007669"/>
    <property type="project" value="TreeGrafter"/>
</dbReference>
<feature type="domain" description="Acyl-CoA dehydrogenase/oxidase N-terminal" evidence="8">
    <location>
        <begin position="6"/>
        <end position="120"/>
    </location>
</feature>
<evidence type="ECO:0000256" key="3">
    <source>
        <dbReference type="ARBA" id="ARBA00022630"/>
    </source>
</evidence>
<dbReference type="InterPro" id="IPR009100">
    <property type="entry name" value="AcylCoA_DH/oxidase_NM_dom_sf"/>
</dbReference>
<dbReference type="InterPro" id="IPR046373">
    <property type="entry name" value="Acyl-CoA_Oxase/DH_mid-dom_sf"/>
</dbReference>
<comment type="similarity">
    <text evidence="2">Belongs to the acyl-CoA dehydrogenase family.</text>
</comment>
<dbReference type="GO" id="GO:0050660">
    <property type="term" value="F:flavin adenine dinucleotide binding"/>
    <property type="evidence" value="ECO:0007669"/>
    <property type="project" value="InterPro"/>
</dbReference>
<name>A0A6J6Q885_9ZZZZ</name>
<dbReference type="EMBL" id="CAFBOG010000030">
    <property type="protein sequence ID" value="CAB4972106.1"/>
    <property type="molecule type" value="Genomic_DNA"/>
</dbReference>
<evidence type="ECO:0000259" key="6">
    <source>
        <dbReference type="Pfam" id="PF00441"/>
    </source>
</evidence>
<dbReference type="Gene3D" id="2.40.110.10">
    <property type="entry name" value="Butyryl-CoA Dehydrogenase, subunit A, domain 2"/>
    <property type="match status" value="1"/>
</dbReference>
<dbReference type="InterPro" id="IPR052161">
    <property type="entry name" value="Mycobact_Acyl-CoA_DH"/>
</dbReference>
<feature type="domain" description="Acyl-CoA dehydrogenase/oxidase C-terminal" evidence="6">
    <location>
        <begin position="236"/>
        <end position="399"/>
    </location>
</feature>
<dbReference type="Pfam" id="PF00441">
    <property type="entry name" value="Acyl-CoA_dh_1"/>
    <property type="match status" value="1"/>
</dbReference>